<dbReference type="EMBL" id="JAPVOI010000003">
    <property type="protein sequence ID" value="MCZ4089178.1"/>
    <property type="molecule type" value="Genomic_DNA"/>
</dbReference>
<feature type="transmembrane region" description="Helical" evidence="1">
    <location>
        <begin position="283"/>
        <end position="305"/>
    </location>
</feature>
<protein>
    <submittedName>
        <fullName evidence="2">Thiol-disulfide oxidoreductase</fullName>
    </submittedName>
</protein>
<feature type="transmembrane region" description="Helical" evidence="1">
    <location>
        <begin position="58"/>
        <end position="76"/>
    </location>
</feature>
<reference evidence="2" key="1">
    <citation type="submission" date="2022-10" db="EMBL/GenBank/DDBJ databases">
        <title>Whole genome sequencing of three plant growth promoting bacteria isolated from Vachellia tortilis subsp. raddiana in Morocco.</title>
        <authorList>
            <person name="Hnini M."/>
            <person name="Zouagui R."/>
            <person name="Zouagui H."/>
            <person name="Chemao Elfihri M.-W."/>
            <person name="Ibrahimi A."/>
            <person name="Sbabou L."/>
            <person name="Aurag J."/>
        </authorList>
    </citation>
    <scope>NUCLEOTIDE SEQUENCE</scope>
    <source>
        <strain evidence="2">LMR678</strain>
    </source>
</reference>
<feature type="transmembrane region" description="Helical" evidence="1">
    <location>
        <begin position="353"/>
        <end position="373"/>
    </location>
</feature>
<gene>
    <name evidence="2" type="ORF">O3W52_03590</name>
</gene>
<comment type="caution">
    <text evidence="2">The sequence shown here is derived from an EMBL/GenBank/DDBJ whole genome shotgun (WGS) entry which is preliminary data.</text>
</comment>
<proteinExistence type="predicted"/>
<evidence type="ECO:0000256" key="1">
    <source>
        <dbReference type="SAM" id="Phobius"/>
    </source>
</evidence>
<keyword evidence="1" id="KW-1133">Transmembrane helix</keyword>
<feature type="transmembrane region" description="Helical" evidence="1">
    <location>
        <begin position="246"/>
        <end position="271"/>
    </location>
</feature>
<dbReference type="RefSeq" id="WP_269275592.1">
    <property type="nucleotide sequence ID" value="NZ_JAPVOI010000003.1"/>
</dbReference>
<name>A0ABT4KB33_9HYPH</name>
<feature type="transmembrane region" description="Helical" evidence="1">
    <location>
        <begin position="137"/>
        <end position="159"/>
    </location>
</feature>
<feature type="transmembrane region" description="Helical" evidence="1">
    <location>
        <begin position="192"/>
        <end position="210"/>
    </location>
</feature>
<keyword evidence="1" id="KW-0472">Membrane</keyword>
<feature type="transmembrane region" description="Helical" evidence="1">
    <location>
        <begin position="25"/>
        <end position="46"/>
    </location>
</feature>
<keyword evidence="1" id="KW-0812">Transmembrane</keyword>
<evidence type="ECO:0000313" key="3">
    <source>
        <dbReference type="Proteomes" id="UP001079430"/>
    </source>
</evidence>
<evidence type="ECO:0000313" key="2">
    <source>
        <dbReference type="EMBL" id="MCZ4089178.1"/>
    </source>
</evidence>
<accession>A0ABT4KB33</accession>
<keyword evidence="3" id="KW-1185">Reference proteome</keyword>
<feature type="transmembrane region" description="Helical" evidence="1">
    <location>
        <begin position="107"/>
        <end position="125"/>
    </location>
</feature>
<organism evidence="2 3">
    <name type="scientific">Sinorhizobium psoraleae</name>
    <dbReference type="NCBI Taxonomy" id="520838"/>
    <lineage>
        <taxon>Bacteria</taxon>
        <taxon>Pseudomonadati</taxon>
        <taxon>Pseudomonadota</taxon>
        <taxon>Alphaproteobacteria</taxon>
        <taxon>Hyphomicrobiales</taxon>
        <taxon>Rhizobiaceae</taxon>
        <taxon>Sinorhizobium/Ensifer group</taxon>
        <taxon>Sinorhizobium</taxon>
    </lineage>
</organism>
<dbReference type="Proteomes" id="UP001079430">
    <property type="component" value="Unassembled WGS sequence"/>
</dbReference>
<feature type="transmembrane region" description="Helical" evidence="1">
    <location>
        <begin position="83"/>
        <end position="101"/>
    </location>
</feature>
<feature type="transmembrane region" description="Helical" evidence="1">
    <location>
        <begin position="217"/>
        <end position="240"/>
    </location>
</feature>
<sequence length="493" mass="54747">MMTVSAIPFWNFGQSNPPRVKELAYTYDGLTAFTPFWALAAIFSIAGDTHGLIGYKGSAYMALSWAVVLFSLLLLLYPRRTGFLLALVALSLALYALRLPVASNNKTIATVMNGAILLSAAVLYVQAGRRGSIDRVALYDQIRVVARALLAIMYFYGIFHKINTDFLDPAVSCAVGLYVPLARPFGLEDNLFGRYLAIYSTFVIEAIAIVSLYWKRYFAVGFILALIFHYIIPISAYSWYMDFSSLVFALYVLSIPTPASKMLYGISLGVANALRENFGRIGTLIPGVSLLLTAGAVVMILTLAFPERSFDMIVHSIWVLVWAVAGGAAMVVLTYVALWNLPCENVSPARQPAWIYAVPGLFFISCLSPYVGLKTESSINMFSNLHTEAGQTNHLLFSKPPYLFNYQNEVVKVVDASDPHWVRQSQAGDFHILHDLKRQLRWNPQAWVTYVQEGATVTRATAASLAAEMPNILERKLLIFKLVDFTRPKVCTH</sequence>
<feature type="transmembrane region" description="Helical" evidence="1">
    <location>
        <begin position="317"/>
        <end position="341"/>
    </location>
</feature>